<dbReference type="NCBIfam" id="NF037995">
    <property type="entry name" value="TRAP_S1"/>
    <property type="match status" value="1"/>
</dbReference>
<dbReference type="EMBL" id="BMCM01000001">
    <property type="protein sequence ID" value="GGD63193.1"/>
    <property type="molecule type" value="Genomic_DNA"/>
</dbReference>
<protein>
    <submittedName>
        <fullName evidence="3">C4-dicarboxylate ABC transporter substrate-binding protein</fullName>
    </submittedName>
</protein>
<proteinExistence type="predicted"/>
<dbReference type="PANTHER" id="PTHR33376:SF2">
    <property type="entry name" value="DICARBOXYLATE-BINDING PERIPLASMIC PROTEIN"/>
    <property type="match status" value="1"/>
</dbReference>
<evidence type="ECO:0000313" key="3">
    <source>
        <dbReference type="EMBL" id="GGD63193.1"/>
    </source>
</evidence>
<comment type="caution">
    <text evidence="3">The sequence shown here is derived from an EMBL/GenBank/DDBJ whole genome shotgun (WGS) entry which is preliminary data.</text>
</comment>
<keyword evidence="4" id="KW-1185">Reference proteome</keyword>
<name>A0ABQ1RD54_9MICO</name>
<dbReference type="PANTHER" id="PTHR33376">
    <property type="match status" value="1"/>
</dbReference>
<dbReference type="CDD" id="cd13671">
    <property type="entry name" value="PBP2_TRAP_SBP_like_3"/>
    <property type="match status" value="1"/>
</dbReference>
<evidence type="ECO:0000313" key="4">
    <source>
        <dbReference type="Proteomes" id="UP000629365"/>
    </source>
</evidence>
<dbReference type="InterPro" id="IPR004682">
    <property type="entry name" value="TRAP_DctP"/>
</dbReference>
<organism evidence="3 4">
    <name type="scientific">Microbacterium murale</name>
    <dbReference type="NCBI Taxonomy" id="1081040"/>
    <lineage>
        <taxon>Bacteria</taxon>
        <taxon>Bacillati</taxon>
        <taxon>Actinomycetota</taxon>
        <taxon>Actinomycetes</taxon>
        <taxon>Micrococcales</taxon>
        <taxon>Microbacteriaceae</taxon>
        <taxon>Microbacterium</taxon>
    </lineage>
</organism>
<dbReference type="InterPro" id="IPR038404">
    <property type="entry name" value="TRAP_DctP_sf"/>
</dbReference>
<dbReference type="PIRSF" id="PIRSF006470">
    <property type="entry name" value="DctB"/>
    <property type="match status" value="1"/>
</dbReference>
<evidence type="ECO:0000256" key="1">
    <source>
        <dbReference type="ARBA" id="ARBA00022729"/>
    </source>
</evidence>
<evidence type="ECO:0000256" key="2">
    <source>
        <dbReference type="SAM" id="MobiDB-lite"/>
    </source>
</evidence>
<dbReference type="InterPro" id="IPR018389">
    <property type="entry name" value="DctP_fam"/>
</dbReference>
<feature type="region of interest" description="Disordered" evidence="2">
    <location>
        <begin position="1"/>
        <end position="24"/>
    </location>
</feature>
<dbReference type="Pfam" id="PF03480">
    <property type="entry name" value="DctP"/>
    <property type="match status" value="1"/>
</dbReference>
<dbReference type="Gene3D" id="3.40.190.170">
    <property type="entry name" value="Bacterial extracellular solute-binding protein, family 7"/>
    <property type="match status" value="1"/>
</dbReference>
<sequence>MVAGPIDADRHPKSQRSKENHMRSNTRVALIATTAITALALAGCSGGAGNGGEGDGGSTSTTVMKLALNQPETHPSFIALEAFGEQLKEDTDGRWDIEVHANSTLGNQDEYLQSVSQGVIDLAIVSAPQLENLNKDFVLFSLPKVFDDIDHQMSVLSDDEIVGDLYGSLAESNNIDVVGGLTQGERSIYLKDTIAETPADLEGKKIRVQESPVFMAMIEALGASPTPLPFGDVYSGLQSGVVDGAENNEISYFSNKHHEVAPYFSFTRHLVGADFLIINSDTLSEMSEEDRAAFDEGWTAAWEQHTELWKTDTEKAIADAEAGGAEFSEVDTEAFTEALEPLLDEFLTEDSQTTLYEAIRGAAE</sequence>
<accession>A0ABQ1RD54</accession>
<dbReference type="Proteomes" id="UP000629365">
    <property type="component" value="Unassembled WGS sequence"/>
</dbReference>
<feature type="compositionally biased region" description="Basic and acidic residues" evidence="2">
    <location>
        <begin position="7"/>
        <end position="22"/>
    </location>
</feature>
<gene>
    <name evidence="3" type="ORF">GCM10007269_03050</name>
</gene>
<keyword evidence="1" id="KW-0732">Signal</keyword>
<reference evidence="4" key="1">
    <citation type="journal article" date="2019" name="Int. J. Syst. Evol. Microbiol.">
        <title>The Global Catalogue of Microorganisms (GCM) 10K type strain sequencing project: providing services to taxonomists for standard genome sequencing and annotation.</title>
        <authorList>
            <consortium name="The Broad Institute Genomics Platform"/>
            <consortium name="The Broad Institute Genome Sequencing Center for Infectious Disease"/>
            <person name="Wu L."/>
            <person name="Ma J."/>
        </authorList>
    </citation>
    <scope>NUCLEOTIDE SEQUENCE [LARGE SCALE GENOMIC DNA]</scope>
    <source>
        <strain evidence="4">CCM 7640</strain>
    </source>
</reference>